<dbReference type="EMBL" id="ACVN02000315">
    <property type="protein sequence ID" value="ERK50068.1"/>
    <property type="molecule type" value="Genomic_DNA"/>
</dbReference>
<feature type="transmembrane region" description="Helical" evidence="2">
    <location>
        <begin position="12"/>
        <end position="36"/>
    </location>
</feature>
<keyword evidence="2" id="KW-1133">Transmembrane helix</keyword>
<dbReference type="OrthoDB" id="4865223at2"/>
<evidence type="ECO:0000256" key="2">
    <source>
        <dbReference type="SAM" id="Phobius"/>
    </source>
</evidence>
<dbReference type="GeneID" id="95360639"/>
<protein>
    <recommendedName>
        <fullName evidence="3">Cell envelope-related transcriptional attenuator domain-containing protein</fullName>
    </recommendedName>
</protein>
<dbReference type="InterPro" id="IPR050922">
    <property type="entry name" value="LytR/CpsA/Psr_CW_biosynth"/>
</dbReference>
<proteinExistence type="inferred from homology"/>
<dbReference type="PANTHER" id="PTHR33392:SF6">
    <property type="entry name" value="POLYISOPRENYL-TEICHOIC ACID--PEPTIDOGLYCAN TEICHOIC ACID TRANSFERASE TAGU"/>
    <property type="match status" value="1"/>
</dbReference>
<dbReference type="PANTHER" id="PTHR33392">
    <property type="entry name" value="POLYISOPRENYL-TEICHOIC ACID--PEPTIDOGLYCAN TEICHOIC ACID TRANSFERASE TAGU"/>
    <property type="match status" value="1"/>
</dbReference>
<gene>
    <name evidence="4" type="ORF">HMPREF0682_2441</name>
</gene>
<keyword evidence="2" id="KW-0472">Membrane</keyword>
<evidence type="ECO:0000313" key="5">
    <source>
        <dbReference type="Proteomes" id="UP000017052"/>
    </source>
</evidence>
<name>U2R8Y8_9ACTN</name>
<organism evidence="4 5">
    <name type="scientific">Propionibacterium acidifaciens F0233</name>
    <dbReference type="NCBI Taxonomy" id="553198"/>
    <lineage>
        <taxon>Bacteria</taxon>
        <taxon>Bacillati</taxon>
        <taxon>Actinomycetota</taxon>
        <taxon>Actinomycetes</taxon>
        <taxon>Propionibacteriales</taxon>
        <taxon>Propionibacteriaceae</taxon>
        <taxon>Propionibacterium</taxon>
    </lineage>
</organism>
<dbReference type="InterPro" id="IPR004474">
    <property type="entry name" value="LytR_CpsA_psr"/>
</dbReference>
<feature type="domain" description="Cell envelope-related transcriptional attenuator" evidence="3">
    <location>
        <begin position="86"/>
        <end position="202"/>
    </location>
</feature>
<keyword evidence="5" id="KW-1185">Reference proteome</keyword>
<evidence type="ECO:0000259" key="3">
    <source>
        <dbReference type="Pfam" id="PF03816"/>
    </source>
</evidence>
<dbReference type="RefSeq" id="WP_021798793.1">
    <property type="nucleotide sequence ID" value="NZ_ACVN02000315.1"/>
</dbReference>
<comment type="caution">
    <text evidence="4">The sequence shown here is derived from an EMBL/GenBank/DDBJ whole genome shotgun (WGS) entry which is preliminary data.</text>
</comment>
<evidence type="ECO:0000256" key="1">
    <source>
        <dbReference type="ARBA" id="ARBA00006068"/>
    </source>
</evidence>
<reference evidence="4" key="1">
    <citation type="submission" date="2013-08" db="EMBL/GenBank/DDBJ databases">
        <authorList>
            <person name="Durkin A.S."/>
            <person name="Haft D.R."/>
            <person name="McCorrison J."/>
            <person name="Torralba M."/>
            <person name="Gillis M."/>
            <person name="Haft D.H."/>
            <person name="Methe B."/>
            <person name="Sutton G."/>
            <person name="Nelson K.E."/>
        </authorList>
    </citation>
    <scope>NUCLEOTIDE SEQUENCE [LARGE SCALE GENOMIC DNA]</scope>
    <source>
        <strain evidence="4">F0233</strain>
    </source>
</reference>
<comment type="similarity">
    <text evidence="1">Belongs to the LytR/CpsA/Psr (LCP) family.</text>
</comment>
<dbReference type="Proteomes" id="UP000017052">
    <property type="component" value="Unassembled WGS sequence"/>
</dbReference>
<accession>U2R8Y8</accession>
<dbReference type="AlphaFoldDB" id="U2R8Y8"/>
<sequence length="310" mass="33723">MTAAPGGPIRRHRVLSCLIGVLVLAVLVPVIVLGVLDHRSGDVALRMPTGDGPSTWLILGLDDRTQQAEGNDIGDQDGHRDAAANADVILVATRTEDQWHLTSVRRDVHYSIGMGLSGRLGLAWRDDPQTLVDQTCLTLNIPADHVVAVTLRAFVDLVDALGGIDITVQHDMRDERAALDITAGPHHVDGRTALAYVRSRQGRVLIDGAWVDDPEGQDGRARRAGEVFGAVVARLRSRPGDWFGAAWRTAPDIRLDTRTHLWELTLLAGASGADVQELPLTQSPDGFYSEVDERTRAYTEGIGYTRTCRL</sequence>
<dbReference type="Pfam" id="PF03816">
    <property type="entry name" value="LytR_cpsA_psr"/>
    <property type="match status" value="1"/>
</dbReference>
<keyword evidence="2" id="KW-0812">Transmembrane</keyword>
<evidence type="ECO:0000313" key="4">
    <source>
        <dbReference type="EMBL" id="ERK50068.1"/>
    </source>
</evidence>
<dbReference type="Gene3D" id="3.40.630.190">
    <property type="entry name" value="LCP protein"/>
    <property type="match status" value="1"/>
</dbReference>